<evidence type="ECO:0000313" key="2">
    <source>
        <dbReference type="EMBL" id="GGG63743.1"/>
    </source>
</evidence>
<sequence>MKNRSFFTTKQNGFFLPYVLFLTAIVLIVLTAAVNTYKSDIRITDNQLEQLKIETLLQISRAKLKQNFPQHENSSQPVVYTFPDGDVYIDIEQITSKKYELTFTINTDTKSYVTTNILSFDNSPE</sequence>
<dbReference type="EMBL" id="BMFR01000001">
    <property type="protein sequence ID" value="GGG63743.1"/>
    <property type="molecule type" value="Genomic_DNA"/>
</dbReference>
<organism evidence="2 3">
    <name type="scientific">Virgibacillus oceani</name>
    <dbReference type="NCBI Taxonomy" id="1479511"/>
    <lineage>
        <taxon>Bacteria</taxon>
        <taxon>Bacillati</taxon>
        <taxon>Bacillota</taxon>
        <taxon>Bacilli</taxon>
        <taxon>Bacillales</taxon>
        <taxon>Bacillaceae</taxon>
        <taxon>Virgibacillus</taxon>
    </lineage>
</organism>
<gene>
    <name evidence="2" type="ORF">GCM10011398_03970</name>
</gene>
<dbReference type="Proteomes" id="UP000622860">
    <property type="component" value="Unassembled WGS sequence"/>
</dbReference>
<evidence type="ECO:0000256" key="1">
    <source>
        <dbReference type="SAM" id="Phobius"/>
    </source>
</evidence>
<reference evidence="2" key="1">
    <citation type="journal article" date="2014" name="Int. J. Syst. Evol. Microbiol.">
        <title>Complete genome sequence of Corynebacterium casei LMG S-19264T (=DSM 44701T), isolated from a smear-ripened cheese.</title>
        <authorList>
            <consortium name="US DOE Joint Genome Institute (JGI-PGF)"/>
            <person name="Walter F."/>
            <person name="Albersmeier A."/>
            <person name="Kalinowski J."/>
            <person name="Ruckert C."/>
        </authorList>
    </citation>
    <scope>NUCLEOTIDE SEQUENCE</scope>
    <source>
        <strain evidence="2">CGMCC 1.12754</strain>
    </source>
</reference>
<feature type="transmembrane region" description="Helical" evidence="1">
    <location>
        <begin position="15"/>
        <end position="34"/>
    </location>
</feature>
<protein>
    <submittedName>
        <fullName evidence="2">Uncharacterized protein</fullName>
    </submittedName>
</protein>
<dbReference type="AlphaFoldDB" id="A0A917H084"/>
<dbReference type="RefSeq" id="WP_188453663.1">
    <property type="nucleotide sequence ID" value="NZ_BMFR01000001.1"/>
</dbReference>
<name>A0A917H084_9BACI</name>
<keyword evidence="3" id="KW-1185">Reference proteome</keyword>
<reference evidence="2" key="2">
    <citation type="submission" date="2020-09" db="EMBL/GenBank/DDBJ databases">
        <authorList>
            <person name="Sun Q."/>
            <person name="Zhou Y."/>
        </authorList>
    </citation>
    <scope>NUCLEOTIDE SEQUENCE</scope>
    <source>
        <strain evidence="2">CGMCC 1.12754</strain>
    </source>
</reference>
<keyword evidence="1" id="KW-0472">Membrane</keyword>
<proteinExistence type="predicted"/>
<keyword evidence="1" id="KW-1133">Transmembrane helix</keyword>
<evidence type="ECO:0000313" key="3">
    <source>
        <dbReference type="Proteomes" id="UP000622860"/>
    </source>
</evidence>
<accession>A0A917H084</accession>
<keyword evidence="1" id="KW-0812">Transmembrane</keyword>
<comment type="caution">
    <text evidence="2">The sequence shown here is derived from an EMBL/GenBank/DDBJ whole genome shotgun (WGS) entry which is preliminary data.</text>
</comment>